<dbReference type="PRINTS" id="PR00313">
    <property type="entry name" value="CABNDNGRPT"/>
</dbReference>
<gene>
    <name evidence="1" type="ORF">GCM10008174_06340</name>
</gene>
<dbReference type="InterPro" id="IPR011049">
    <property type="entry name" value="Serralysin-like_metalloprot_C"/>
</dbReference>
<dbReference type="SUPFAM" id="SSF51120">
    <property type="entry name" value="beta-Roll"/>
    <property type="match status" value="2"/>
</dbReference>
<name>A0A9W6JNV0_9HYPH</name>
<reference evidence="1" key="1">
    <citation type="journal article" date="2014" name="Int. J. Syst. Evol. Microbiol.">
        <title>Complete genome sequence of Corynebacterium casei LMG S-19264T (=DSM 44701T), isolated from a smear-ripened cheese.</title>
        <authorList>
            <consortium name="US DOE Joint Genome Institute (JGI-PGF)"/>
            <person name="Walter F."/>
            <person name="Albersmeier A."/>
            <person name="Kalinowski J."/>
            <person name="Ruckert C."/>
        </authorList>
    </citation>
    <scope>NUCLEOTIDE SEQUENCE</scope>
    <source>
        <strain evidence="1">VKM B-2748</strain>
    </source>
</reference>
<evidence type="ECO:0000313" key="1">
    <source>
        <dbReference type="EMBL" id="GLK78893.1"/>
    </source>
</evidence>
<protein>
    <recommendedName>
        <fullName evidence="3">Calcium-binding protein</fullName>
    </recommendedName>
</protein>
<dbReference type="Pfam" id="PF00353">
    <property type="entry name" value="HemolysinCabind"/>
    <property type="match status" value="5"/>
</dbReference>
<reference evidence="1" key="2">
    <citation type="submission" date="2023-01" db="EMBL/GenBank/DDBJ databases">
        <authorList>
            <person name="Sun Q."/>
            <person name="Evtushenko L."/>
        </authorList>
    </citation>
    <scope>NUCLEOTIDE SEQUENCE</scope>
    <source>
        <strain evidence="1">VKM B-2748</strain>
    </source>
</reference>
<accession>A0A9W6JNV0</accession>
<evidence type="ECO:0000313" key="2">
    <source>
        <dbReference type="Proteomes" id="UP001143309"/>
    </source>
</evidence>
<dbReference type="EMBL" id="BSFL01000001">
    <property type="protein sequence ID" value="GLK78893.1"/>
    <property type="molecule type" value="Genomic_DNA"/>
</dbReference>
<proteinExistence type="predicted"/>
<dbReference type="RefSeq" id="WP_271199392.1">
    <property type="nucleotide sequence ID" value="NZ_BSFL01000001.1"/>
</dbReference>
<dbReference type="Proteomes" id="UP001143309">
    <property type="component" value="Unassembled WGS sequence"/>
</dbReference>
<keyword evidence="2" id="KW-1185">Reference proteome</keyword>
<dbReference type="GO" id="GO:0005509">
    <property type="term" value="F:calcium ion binding"/>
    <property type="evidence" value="ECO:0007669"/>
    <property type="project" value="InterPro"/>
</dbReference>
<comment type="caution">
    <text evidence="1">The sequence shown here is derived from an EMBL/GenBank/DDBJ whole genome shotgun (WGS) entry which is preliminary data.</text>
</comment>
<dbReference type="Gene3D" id="2.150.10.10">
    <property type="entry name" value="Serralysin-like metalloprotease, C-terminal"/>
    <property type="match status" value="2"/>
</dbReference>
<dbReference type="InterPro" id="IPR001343">
    <property type="entry name" value="Hemolysn_Ca-bd"/>
</dbReference>
<sequence length="451" mass="47340">MPRVITGTEGDDELRDRPYGDPVIIYGLGGNDTIVSQEGSGDEVYGGDGDDLIRVYSQGFYDGGDGYDTLWIPGTLYGPIPSLAGDSTYTSFEHLRLGGIYDPASFLANSSKFGEGLVSLNAKISGYASVRINLDTDNFTPSFDLSDFDLDLSSFTIFGNDRNNIISGTDARDLIRGYDGNDRITWAANAPTVDIGDEISGGEGNDVVFVYASGAALGGSASGDNGVDTLHVRTSSTSGYADFTESAITNFEVLRLDGRGLAEGVTARFLDSQFDLYGQIDVIRGQSPNSKETLIIETVDGRADLRDFVFERWDQSGPYADVVRIEGSDGRDIINGSVVNDVIDGGAGGDIMRGGHGDDTYIVDSVADQVIEGVGRGLDTVVANVSYTLSANVENLELTETAGAATGVGNELANRITGNAHANTLHGGDGDDVLIGGGGADRLYGASATTP</sequence>
<dbReference type="Gene3D" id="2.160.20.160">
    <property type="match status" value="2"/>
</dbReference>
<evidence type="ECO:0008006" key="3">
    <source>
        <dbReference type="Google" id="ProtNLM"/>
    </source>
</evidence>
<dbReference type="AlphaFoldDB" id="A0A9W6JNV0"/>
<organism evidence="1 2">
    <name type="scientific">Methylopila turkensis</name>
    <dbReference type="NCBI Taxonomy" id="1437816"/>
    <lineage>
        <taxon>Bacteria</taxon>
        <taxon>Pseudomonadati</taxon>
        <taxon>Pseudomonadota</taxon>
        <taxon>Alphaproteobacteria</taxon>
        <taxon>Hyphomicrobiales</taxon>
        <taxon>Methylopilaceae</taxon>
        <taxon>Methylopila</taxon>
    </lineage>
</organism>